<protein>
    <submittedName>
        <fullName evidence="1">Uncharacterized protein</fullName>
    </submittedName>
</protein>
<proteinExistence type="predicted"/>
<accession>A0A0F9KZJ4</accession>
<dbReference type="AlphaFoldDB" id="A0A0F9KZJ4"/>
<reference evidence="1" key="1">
    <citation type="journal article" date="2015" name="Nature">
        <title>Complex archaea that bridge the gap between prokaryotes and eukaryotes.</title>
        <authorList>
            <person name="Spang A."/>
            <person name="Saw J.H."/>
            <person name="Jorgensen S.L."/>
            <person name="Zaremba-Niedzwiedzka K."/>
            <person name="Martijn J."/>
            <person name="Lind A.E."/>
            <person name="van Eijk R."/>
            <person name="Schleper C."/>
            <person name="Guy L."/>
            <person name="Ettema T.J."/>
        </authorList>
    </citation>
    <scope>NUCLEOTIDE SEQUENCE</scope>
</reference>
<evidence type="ECO:0000313" key="1">
    <source>
        <dbReference type="EMBL" id="KKM87103.1"/>
    </source>
</evidence>
<organism evidence="1">
    <name type="scientific">marine sediment metagenome</name>
    <dbReference type="NCBI Taxonomy" id="412755"/>
    <lineage>
        <taxon>unclassified sequences</taxon>
        <taxon>metagenomes</taxon>
        <taxon>ecological metagenomes</taxon>
    </lineage>
</organism>
<comment type="caution">
    <text evidence="1">The sequence shown here is derived from an EMBL/GenBank/DDBJ whole genome shotgun (WGS) entry which is preliminary data.</text>
</comment>
<name>A0A0F9KZJ4_9ZZZZ</name>
<dbReference type="EMBL" id="LAZR01007153">
    <property type="protein sequence ID" value="KKM87103.1"/>
    <property type="molecule type" value="Genomic_DNA"/>
</dbReference>
<sequence>MGKIEELDIALSVADEVIKTYKEEGKTWSWSNNIIQVAQLITLLDIIEKLDKLIK</sequence>
<gene>
    <name evidence="1" type="ORF">LCGC14_1272400</name>
</gene>